<keyword evidence="4" id="KW-1185">Reference proteome</keyword>
<dbReference type="InterPro" id="IPR003156">
    <property type="entry name" value="DHHA1_dom"/>
</dbReference>
<dbReference type="RefSeq" id="WP_154406249.1">
    <property type="nucleotide sequence ID" value="NZ_JAQXJM010000138.1"/>
</dbReference>
<dbReference type="PANTHER" id="PTHR47618">
    <property type="entry name" value="BIFUNCTIONAL OLIGORIBONUCLEASE AND PAP PHOSPHATASE NRNA"/>
    <property type="match status" value="1"/>
</dbReference>
<feature type="domain" description="DDH" evidence="1">
    <location>
        <begin position="17"/>
        <end position="155"/>
    </location>
</feature>
<feature type="domain" description="DHHA1" evidence="2">
    <location>
        <begin position="242"/>
        <end position="310"/>
    </location>
</feature>
<dbReference type="SUPFAM" id="SSF64182">
    <property type="entry name" value="DHH phosphoesterases"/>
    <property type="match status" value="1"/>
</dbReference>
<name>A0A6I2U9H0_9FIRM</name>
<comment type="caution">
    <text evidence="3">The sequence shown here is derived from an EMBL/GenBank/DDBJ whole genome shotgun (WGS) entry which is preliminary data.</text>
</comment>
<accession>A0A6I2U9H0</accession>
<dbReference type="InterPro" id="IPR051319">
    <property type="entry name" value="Oligoribo/pAp-PDE_c-di-AMP_PDE"/>
</dbReference>
<protein>
    <submittedName>
        <fullName evidence="3">Bifunctional oligoribonuclease/PAP phosphatase NrnA</fullName>
    </submittedName>
</protein>
<dbReference type="GO" id="GO:0003676">
    <property type="term" value="F:nucleic acid binding"/>
    <property type="evidence" value="ECO:0007669"/>
    <property type="project" value="InterPro"/>
</dbReference>
<dbReference type="Pfam" id="PF02272">
    <property type="entry name" value="DHHA1"/>
    <property type="match status" value="1"/>
</dbReference>
<reference evidence="3 4" key="1">
    <citation type="submission" date="2019-08" db="EMBL/GenBank/DDBJ databases">
        <title>In-depth cultivation of the pig gut microbiome towards novel bacterial diversity and tailored functional studies.</title>
        <authorList>
            <person name="Wylensek D."/>
            <person name="Hitch T.C.A."/>
            <person name="Clavel T."/>
        </authorList>
    </citation>
    <scope>NUCLEOTIDE SEQUENCE [LARGE SCALE GENOMIC DNA]</scope>
    <source>
        <strain evidence="3 4">WCA-693-APC-5D-A</strain>
    </source>
</reference>
<evidence type="ECO:0000313" key="3">
    <source>
        <dbReference type="EMBL" id="MSU08088.1"/>
    </source>
</evidence>
<dbReference type="InterPro" id="IPR001667">
    <property type="entry name" value="DDH_dom"/>
</dbReference>
<sequence>MRISLQEAADKLREAGRIVVTAHVNPDGDALGSSLALYHLLQKLGKTVQVLIDDDIPDAFGFLPGIEVIAKPDEEKYQADLLVLLDVSMDRVGRVIERCPAPILNIDHHITNDEKADYLYLDADRAATAEIVYQLAGALQVVPDKAAATCIYTGMSTDTGNFRYSNTTPFTMRAAADMIEAGAEPHVVSEALEKRSFKEVQDRARAMQTIEVCADGKIAGLYIGNDLYETLDTTEGFIDGVRIIDTVRVAILMKEVEPGKCRVSMRSKGVDVSSIAASFGGGGHIRAAGCTIEEPLAAAKAKLLAAVEKAV</sequence>
<dbReference type="InterPro" id="IPR038763">
    <property type="entry name" value="DHH_sf"/>
</dbReference>
<evidence type="ECO:0000259" key="1">
    <source>
        <dbReference type="Pfam" id="PF01368"/>
    </source>
</evidence>
<organism evidence="3 4">
    <name type="scientific">Anaerovibrio slackiae</name>
    <dbReference type="NCBI Taxonomy" id="2652309"/>
    <lineage>
        <taxon>Bacteria</taxon>
        <taxon>Bacillati</taxon>
        <taxon>Bacillota</taxon>
        <taxon>Negativicutes</taxon>
        <taxon>Selenomonadales</taxon>
        <taxon>Selenomonadaceae</taxon>
        <taxon>Anaerovibrio</taxon>
    </lineage>
</organism>
<dbReference type="EMBL" id="VUNR01000005">
    <property type="protein sequence ID" value="MSU08088.1"/>
    <property type="molecule type" value="Genomic_DNA"/>
</dbReference>
<dbReference type="Gene3D" id="3.10.310.30">
    <property type="match status" value="1"/>
</dbReference>
<dbReference type="GeneID" id="96778001"/>
<gene>
    <name evidence="3" type="ORF">FYJ84_03655</name>
</gene>
<dbReference type="Pfam" id="PF01368">
    <property type="entry name" value="DHH"/>
    <property type="match status" value="1"/>
</dbReference>
<evidence type="ECO:0000259" key="2">
    <source>
        <dbReference type="Pfam" id="PF02272"/>
    </source>
</evidence>
<dbReference type="AlphaFoldDB" id="A0A6I2U9H0"/>
<dbReference type="Proteomes" id="UP000433181">
    <property type="component" value="Unassembled WGS sequence"/>
</dbReference>
<dbReference type="Gene3D" id="3.90.1640.10">
    <property type="entry name" value="inorganic pyrophosphatase (n-terminal core)"/>
    <property type="match status" value="1"/>
</dbReference>
<dbReference type="PANTHER" id="PTHR47618:SF1">
    <property type="entry name" value="BIFUNCTIONAL OLIGORIBONUCLEASE AND PAP PHOSPHATASE NRNA"/>
    <property type="match status" value="1"/>
</dbReference>
<proteinExistence type="predicted"/>
<evidence type="ECO:0000313" key="4">
    <source>
        <dbReference type="Proteomes" id="UP000433181"/>
    </source>
</evidence>